<keyword evidence="2" id="KW-1185">Reference proteome</keyword>
<comment type="caution">
    <text evidence="1">The sequence shown here is derived from an EMBL/GenBank/DDBJ whole genome shotgun (WGS) entry which is preliminary data.</text>
</comment>
<organism evidence="1 2">
    <name type="scientific">Protea cynaroides</name>
    <dbReference type="NCBI Taxonomy" id="273540"/>
    <lineage>
        <taxon>Eukaryota</taxon>
        <taxon>Viridiplantae</taxon>
        <taxon>Streptophyta</taxon>
        <taxon>Embryophyta</taxon>
        <taxon>Tracheophyta</taxon>
        <taxon>Spermatophyta</taxon>
        <taxon>Magnoliopsida</taxon>
        <taxon>Proteales</taxon>
        <taxon>Proteaceae</taxon>
        <taxon>Protea</taxon>
    </lineage>
</organism>
<accession>A0A9Q0K8W0</accession>
<gene>
    <name evidence="1" type="ORF">NE237_017886</name>
</gene>
<evidence type="ECO:0000313" key="1">
    <source>
        <dbReference type="EMBL" id="KAJ4966037.1"/>
    </source>
</evidence>
<dbReference type="EMBL" id="JAMYWD010000007">
    <property type="protein sequence ID" value="KAJ4966037.1"/>
    <property type="molecule type" value="Genomic_DNA"/>
</dbReference>
<evidence type="ECO:0000313" key="2">
    <source>
        <dbReference type="Proteomes" id="UP001141806"/>
    </source>
</evidence>
<name>A0A9Q0K8W0_9MAGN</name>
<proteinExistence type="predicted"/>
<reference evidence="1" key="1">
    <citation type="journal article" date="2023" name="Plant J.">
        <title>The genome of the king protea, Protea cynaroides.</title>
        <authorList>
            <person name="Chang J."/>
            <person name="Duong T.A."/>
            <person name="Schoeman C."/>
            <person name="Ma X."/>
            <person name="Roodt D."/>
            <person name="Barker N."/>
            <person name="Li Z."/>
            <person name="Van de Peer Y."/>
            <person name="Mizrachi E."/>
        </authorList>
    </citation>
    <scope>NUCLEOTIDE SEQUENCE</scope>
    <source>
        <tissue evidence="1">Young leaves</tissue>
    </source>
</reference>
<dbReference type="AlphaFoldDB" id="A0A9Q0K8W0"/>
<protein>
    <submittedName>
        <fullName evidence="1">Uncharacterized protein</fullName>
    </submittedName>
</protein>
<sequence length="261" mass="29321">MAAKDILGSSGAESSVTGAERLHGQVPPAYDPFHFRSAESLGTGSLPYGRLLTQLFANLGFDLTLDLDTEIGVHTNFGWDMLHKLGLLDIVLNDEELELRLPPHPIHRHQPAKRLNARASEFVELRDLLADARSLVTTLDDHQRSLQTRLDTHKSRMLQNIAGVEQRVIVVEWSIIQLQSLEEATMNKVTFLWSALAGIVPWITDDIVAIVTPRRESYNRRRQAVALTRATFSVDSPRSQADHGSQESDTLSYRVYLCYLI</sequence>
<dbReference type="Proteomes" id="UP001141806">
    <property type="component" value="Unassembled WGS sequence"/>
</dbReference>